<evidence type="ECO:0000313" key="4">
    <source>
        <dbReference type="Proteomes" id="UP000240883"/>
    </source>
</evidence>
<dbReference type="EMBL" id="KZ678131">
    <property type="protein sequence ID" value="PSN71290.1"/>
    <property type="molecule type" value="Genomic_DNA"/>
</dbReference>
<evidence type="ECO:0000256" key="2">
    <source>
        <dbReference type="SAM" id="SignalP"/>
    </source>
</evidence>
<keyword evidence="2" id="KW-0732">Signal</keyword>
<reference evidence="3 4" key="1">
    <citation type="journal article" date="2018" name="Front. Microbiol.">
        <title>Genome-Wide Analysis of Corynespora cassiicola Leaf Fall Disease Putative Effectors.</title>
        <authorList>
            <person name="Lopez D."/>
            <person name="Ribeiro S."/>
            <person name="Label P."/>
            <person name="Fumanal B."/>
            <person name="Venisse J.S."/>
            <person name="Kohler A."/>
            <person name="de Oliveira R.R."/>
            <person name="Labutti K."/>
            <person name="Lipzen A."/>
            <person name="Lail K."/>
            <person name="Bauer D."/>
            <person name="Ohm R.A."/>
            <person name="Barry K.W."/>
            <person name="Spatafora J."/>
            <person name="Grigoriev I.V."/>
            <person name="Martin F.M."/>
            <person name="Pujade-Renaud V."/>
        </authorList>
    </citation>
    <scope>NUCLEOTIDE SEQUENCE [LARGE SCALE GENOMIC DNA]</scope>
    <source>
        <strain evidence="3 4">Philippines</strain>
    </source>
</reference>
<sequence length="128" mass="14050">MKPVLLAPIFALWATAATFAVAPPLLISRSTSLLHADPNPYVSPLEGDTPPFKNSRDEASTADKCTPCTERYDTCFDYGVKDLEYLAGCEMVCARRVCGNWKDECNGCVLGRLQVRCTGTDLWPDPFA</sequence>
<accession>A0A2T2P0S8</accession>
<feature type="chain" id="PRO_5015640816" description="Kazal-like domain-containing protein" evidence="2">
    <location>
        <begin position="21"/>
        <end position="128"/>
    </location>
</feature>
<proteinExistence type="predicted"/>
<feature type="signal peptide" evidence="2">
    <location>
        <begin position="1"/>
        <end position="20"/>
    </location>
</feature>
<dbReference type="AlphaFoldDB" id="A0A2T2P0S8"/>
<evidence type="ECO:0008006" key="5">
    <source>
        <dbReference type="Google" id="ProtNLM"/>
    </source>
</evidence>
<name>A0A2T2P0S8_CORCC</name>
<keyword evidence="4" id="KW-1185">Reference proteome</keyword>
<gene>
    <name evidence="3" type="ORF">BS50DRAFT_631274</name>
</gene>
<dbReference type="Proteomes" id="UP000240883">
    <property type="component" value="Unassembled WGS sequence"/>
</dbReference>
<evidence type="ECO:0000313" key="3">
    <source>
        <dbReference type="EMBL" id="PSN71290.1"/>
    </source>
</evidence>
<evidence type="ECO:0000256" key="1">
    <source>
        <dbReference type="SAM" id="MobiDB-lite"/>
    </source>
</evidence>
<organism evidence="3 4">
    <name type="scientific">Corynespora cassiicola Philippines</name>
    <dbReference type="NCBI Taxonomy" id="1448308"/>
    <lineage>
        <taxon>Eukaryota</taxon>
        <taxon>Fungi</taxon>
        <taxon>Dikarya</taxon>
        <taxon>Ascomycota</taxon>
        <taxon>Pezizomycotina</taxon>
        <taxon>Dothideomycetes</taxon>
        <taxon>Pleosporomycetidae</taxon>
        <taxon>Pleosporales</taxon>
        <taxon>Corynesporascaceae</taxon>
        <taxon>Corynespora</taxon>
    </lineage>
</organism>
<feature type="region of interest" description="Disordered" evidence="1">
    <location>
        <begin position="41"/>
        <end position="63"/>
    </location>
</feature>
<protein>
    <recommendedName>
        <fullName evidence="5">Kazal-like domain-containing protein</fullName>
    </recommendedName>
</protein>